<feature type="domain" description="Phospholipid/glycerol acyltransferase" evidence="1">
    <location>
        <begin position="103"/>
        <end position="221"/>
    </location>
</feature>
<comment type="caution">
    <text evidence="2">The sequence shown here is derived from an EMBL/GenBank/DDBJ whole genome shotgun (WGS) entry which is preliminary data.</text>
</comment>
<dbReference type="OrthoDB" id="5241618at2"/>
<name>A0A6N7Q400_9BACT</name>
<dbReference type="PANTHER" id="PTHR22753">
    <property type="entry name" value="TRANSMEMBRANE PROTEIN 68"/>
    <property type="match status" value="1"/>
</dbReference>
<organism evidence="2 3">
    <name type="scientific">Polyangium spumosum</name>
    <dbReference type="NCBI Taxonomy" id="889282"/>
    <lineage>
        <taxon>Bacteria</taxon>
        <taxon>Pseudomonadati</taxon>
        <taxon>Myxococcota</taxon>
        <taxon>Polyangia</taxon>
        <taxon>Polyangiales</taxon>
        <taxon>Polyangiaceae</taxon>
        <taxon>Polyangium</taxon>
    </lineage>
</organism>
<reference evidence="2 3" key="1">
    <citation type="submission" date="2019-10" db="EMBL/GenBank/DDBJ databases">
        <title>A soil myxobacterium in the family Polyangiaceae.</title>
        <authorList>
            <person name="Li Y."/>
            <person name="Wang J."/>
        </authorList>
    </citation>
    <scope>NUCLEOTIDE SEQUENCE [LARGE SCALE GENOMIC DNA]</scope>
    <source>
        <strain evidence="2 3">DSM 14734</strain>
    </source>
</reference>
<evidence type="ECO:0000259" key="1">
    <source>
        <dbReference type="SMART" id="SM00563"/>
    </source>
</evidence>
<dbReference type="Proteomes" id="UP000440224">
    <property type="component" value="Unassembled WGS sequence"/>
</dbReference>
<dbReference type="InterPro" id="IPR002123">
    <property type="entry name" value="Plipid/glycerol_acylTrfase"/>
</dbReference>
<dbReference type="GO" id="GO:0016746">
    <property type="term" value="F:acyltransferase activity"/>
    <property type="evidence" value="ECO:0007669"/>
    <property type="project" value="UniProtKB-KW"/>
</dbReference>
<keyword evidence="3" id="KW-1185">Reference proteome</keyword>
<dbReference type="GO" id="GO:0016020">
    <property type="term" value="C:membrane"/>
    <property type="evidence" value="ECO:0007669"/>
    <property type="project" value="TreeGrafter"/>
</dbReference>
<accession>A0A6N7Q400</accession>
<protein>
    <submittedName>
        <fullName evidence="2">Glycerol acyltransferase</fullName>
    </submittedName>
</protein>
<gene>
    <name evidence="2" type="ORF">GF068_34680</name>
</gene>
<dbReference type="Pfam" id="PF01553">
    <property type="entry name" value="Acyltransferase"/>
    <property type="match status" value="1"/>
</dbReference>
<dbReference type="RefSeq" id="WP_153823832.1">
    <property type="nucleotide sequence ID" value="NZ_WJIE01000015.1"/>
</dbReference>
<dbReference type="SUPFAM" id="SSF69593">
    <property type="entry name" value="Glycerol-3-phosphate (1)-acyltransferase"/>
    <property type="match status" value="1"/>
</dbReference>
<dbReference type="PANTHER" id="PTHR22753:SF14">
    <property type="entry name" value="MONOACYLGLYCEROL_DIACYLGLYCEROL O-ACYLTRANSFERASE"/>
    <property type="match status" value="1"/>
</dbReference>
<proteinExistence type="predicted"/>
<dbReference type="AlphaFoldDB" id="A0A6N7Q400"/>
<dbReference type="CDD" id="cd07987">
    <property type="entry name" value="LPLAT_MGAT-like"/>
    <property type="match status" value="1"/>
</dbReference>
<sequence length="310" mass="34236">MLDGATRTLGKLSTVATQSALPIARSLFDVAHDGIGELGIKLLGRDFEERLRRVPIPLGGGGVDPFGLDPQWAKYTIGVAAFFHRFYFRTIVSGIERVPPSRVLLVANHSGQIPMDGVIIAASMFLDAEPPRIVRSMVEKWSQTLPFVSTFFSRVGQVVGVPENARRLLELGEAILVFPEGIRGVTKPFAERYKLTDFGLGFMRLALETNTPIVPVAVIGAEEQYVSLGNLRRVAKALHLPSFPILPQLLVPGGVLPLPTRYRISFGEPMRFDGDPDDDDAIIEEKVLRVKATIQSMLHRGLKARRSIFW</sequence>
<evidence type="ECO:0000313" key="2">
    <source>
        <dbReference type="EMBL" id="MRG97034.1"/>
    </source>
</evidence>
<dbReference type="EMBL" id="WJIE01000015">
    <property type="protein sequence ID" value="MRG97034.1"/>
    <property type="molecule type" value="Genomic_DNA"/>
</dbReference>
<keyword evidence="2" id="KW-0808">Transferase</keyword>
<dbReference type="SMART" id="SM00563">
    <property type="entry name" value="PlsC"/>
    <property type="match status" value="1"/>
</dbReference>
<evidence type="ECO:0000313" key="3">
    <source>
        <dbReference type="Proteomes" id="UP000440224"/>
    </source>
</evidence>
<keyword evidence="2" id="KW-0012">Acyltransferase</keyword>